<evidence type="ECO:0000313" key="2">
    <source>
        <dbReference type="EMBL" id="CAL1529583.1"/>
    </source>
</evidence>
<evidence type="ECO:0000256" key="1">
    <source>
        <dbReference type="SAM" id="MobiDB-lite"/>
    </source>
</evidence>
<dbReference type="AlphaFoldDB" id="A0AAV2H8V3"/>
<feature type="region of interest" description="Disordered" evidence="1">
    <location>
        <begin position="1"/>
        <end position="78"/>
    </location>
</feature>
<keyword evidence="3" id="KW-1185">Reference proteome</keyword>
<evidence type="ECO:0000313" key="3">
    <source>
        <dbReference type="Proteomes" id="UP001497497"/>
    </source>
</evidence>
<dbReference type="EMBL" id="CAXITT010000051">
    <property type="protein sequence ID" value="CAL1529583.1"/>
    <property type="molecule type" value="Genomic_DNA"/>
</dbReference>
<comment type="caution">
    <text evidence="2">The sequence shown here is derived from an EMBL/GenBank/DDBJ whole genome shotgun (WGS) entry which is preliminary data.</text>
</comment>
<feature type="compositionally biased region" description="Polar residues" evidence="1">
    <location>
        <begin position="33"/>
        <end position="70"/>
    </location>
</feature>
<dbReference type="Proteomes" id="UP001497497">
    <property type="component" value="Unassembled WGS sequence"/>
</dbReference>
<organism evidence="2 3">
    <name type="scientific">Lymnaea stagnalis</name>
    <name type="common">Great pond snail</name>
    <name type="synonym">Helix stagnalis</name>
    <dbReference type="NCBI Taxonomy" id="6523"/>
    <lineage>
        <taxon>Eukaryota</taxon>
        <taxon>Metazoa</taxon>
        <taxon>Spiralia</taxon>
        <taxon>Lophotrochozoa</taxon>
        <taxon>Mollusca</taxon>
        <taxon>Gastropoda</taxon>
        <taxon>Heterobranchia</taxon>
        <taxon>Euthyneura</taxon>
        <taxon>Panpulmonata</taxon>
        <taxon>Hygrophila</taxon>
        <taxon>Lymnaeoidea</taxon>
        <taxon>Lymnaeidae</taxon>
        <taxon>Lymnaea</taxon>
    </lineage>
</organism>
<proteinExistence type="predicted"/>
<sequence>MACDESVSDTQPATTAQPLPTTPVRIPFENLPFSPSQFLNSPSHSSRGKLTSTPMSSQASYGHSHSNGGRESSPRTPTPFKHAIAEVERRAQSKTWSPSDLDDLGEVLKDCDAGYEADISSGLHPTSQTRLSKRKPNKEVDHVKKKIPKKSAKKIMFTDSPLKPVVKVQIIDPTYRKVACGLTKDQLDMIQLAKNYLQGN</sequence>
<gene>
    <name evidence="2" type="ORF">GSLYS_00003738001</name>
</gene>
<feature type="region of interest" description="Disordered" evidence="1">
    <location>
        <begin position="118"/>
        <end position="140"/>
    </location>
</feature>
<reference evidence="2 3" key="1">
    <citation type="submission" date="2024-04" db="EMBL/GenBank/DDBJ databases">
        <authorList>
            <consortium name="Genoscope - CEA"/>
            <person name="William W."/>
        </authorList>
    </citation>
    <scope>NUCLEOTIDE SEQUENCE [LARGE SCALE GENOMIC DNA]</scope>
</reference>
<feature type="compositionally biased region" description="Low complexity" evidence="1">
    <location>
        <begin position="10"/>
        <end position="23"/>
    </location>
</feature>
<name>A0AAV2H8V3_LYMST</name>
<accession>A0AAV2H8V3</accession>
<protein>
    <submittedName>
        <fullName evidence="2">Uncharacterized protein</fullName>
    </submittedName>
</protein>